<evidence type="ECO:0000313" key="1">
    <source>
        <dbReference type="EMBL" id="MEO3712195.1"/>
    </source>
</evidence>
<dbReference type="RefSeq" id="WP_347607036.1">
    <property type="nucleotide sequence ID" value="NZ_JBDPZC010000001.1"/>
</dbReference>
<dbReference type="Proteomes" id="UP001462640">
    <property type="component" value="Unassembled WGS sequence"/>
</dbReference>
<gene>
    <name evidence="1" type="ORF">ABDJ40_05360</name>
</gene>
<comment type="caution">
    <text evidence="1">The sequence shown here is derived from an EMBL/GenBank/DDBJ whole genome shotgun (WGS) entry which is preliminary data.</text>
</comment>
<keyword evidence="2" id="KW-1185">Reference proteome</keyword>
<evidence type="ECO:0000313" key="2">
    <source>
        <dbReference type="Proteomes" id="UP001462640"/>
    </source>
</evidence>
<dbReference type="EMBL" id="JBDPZC010000001">
    <property type="protein sequence ID" value="MEO3712195.1"/>
    <property type="molecule type" value="Genomic_DNA"/>
</dbReference>
<name>A0ABV0GAU6_9BURK</name>
<protein>
    <submittedName>
        <fullName evidence="1">Uncharacterized protein</fullName>
    </submittedName>
</protein>
<organism evidence="1 2">
    <name type="scientific">Roseateles flavus</name>
    <dbReference type="NCBI Taxonomy" id="3149041"/>
    <lineage>
        <taxon>Bacteria</taxon>
        <taxon>Pseudomonadati</taxon>
        <taxon>Pseudomonadota</taxon>
        <taxon>Betaproteobacteria</taxon>
        <taxon>Burkholderiales</taxon>
        <taxon>Sphaerotilaceae</taxon>
        <taxon>Roseateles</taxon>
    </lineage>
</organism>
<reference evidence="1 2" key="1">
    <citation type="submission" date="2024-05" db="EMBL/GenBank/DDBJ databases">
        <title>Roseateles sp. 2.12 16S ribosomal RNA gene Genome sequencing and assembly.</title>
        <authorList>
            <person name="Woo H."/>
        </authorList>
    </citation>
    <scope>NUCLEOTIDE SEQUENCE [LARGE SCALE GENOMIC DNA]</scope>
    <source>
        <strain evidence="1 2">2.12</strain>
    </source>
</reference>
<proteinExistence type="predicted"/>
<accession>A0ABV0GAU6</accession>
<sequence length="107" mass="11513">MAEADSGTVLLKCFAGGCDPAAICSALGLDISDLFPERLNAPHHPAQRWHRGLLSAGEALRALKFEAEFAAIAAGNLANGVPLSDRDRQRLAQACNRIENLYREVRA</sequence>